<organism evidence="4 5">
    <name type="scientific">Clostridium muellerianum</name>
    <dbReference type="NCBI Taxonomy" id="2716538"/>
    <lineage>
        <taxon>Bacteria</taxon>
        <taxon>Bacillati</taxon>
        <taxon>Bacillota</taxon>
        <taxon>Clostridia</taxon>
        <taxon>Eubacteriales</taxon>
        <taxon>Clostridiaceae</taxon>
        <taxon>Clostridium</taxon>
    </lineage>
</organism>
<evidence type="ECO:0000313" key="5">
    <source>
        <dbReference type="Proteomes" id="UP000537131"/>
    </source>
</evidence>
<dbReference type="RefSeq" id="WP_169297183.1">
    <property type="nucleotide sequence ID" value="NZ_JABBNI010000014.1"/>
</dbReference>
<keyword evidence="5" id="KW-1185">Reference proteome</keyword>
<dbReference type="EMBL" id="JABBNI010000014">
    <property type="protein sequence ID" value="NMM62578.1"/>
    <property type="molecule type" value="Genomic_DNA"/>
</dbReference>
<dbReference type="GO" id="GO:0009253">
    <property type="term" value="P:peptidoglycan catabolic process"/>
    <property type="evidence" value="ECO:0007669"/>
    <property type="project" value="InterPro"/>
</dbReference>
<evidence type="ECO:0000313" key="4">
    <source>
        <dbReference type="EMBL" id="NMM62578.1"/>
    </source>
</evidence>
<evidence type="ECO:0000256" key="2">
    <source>
        <dbReference type="SAM" id="MobiDB-lite"/>
    </source>
</evidence>
<dbReference type="Gene3D" id="3.40.630.40">
    <property type="entry name" value="Zn-dependent exopeptidases"/>
    <property type="match status" value="1"/>
</dbReference>
<dbReference type="Proteomes" id="UP000537131">
    <property type="component" value="Unassembled WGS sequence"/>
</dbReference>
<name>A0A7Y0EFQ5_9CLOT</name>
<evidence type="ECO:0000259" key="3">
    <source>
        <dbReference type="SMART" id="SM00646"/>
    </source>
</evidence>
<dbReference type="SUPFAM" id="SSF53187">
    <property type="entry name" value="Zn-dependent exopeptidases"/>
    <property type="match status" value="1"/>
</dbReference>
<feature type="region of interest" description="Disordered" evidence="2">
    <location>
        <begin position="123"/>
        <end position="146"/>
    </location>
</feature>
<dbReference type="PANTHER" id="PTHR30404">
    <property type="entry name" value="N-ACETYLMURAMOYL-L-ALANINE AMIDASE"/>
    <property type="match status" value="1"/>
</dbReference>
<dbReference type="InterPro" id="IPR002508">
    <property type="entry name" value="MurNAc-LAA_cat"/>
</dbReference>
<dbReference type="AlphaFoldDB" id="A0A7Y0EFQ5"/>
<dbReference type="PANTHER" id="PTHR30404:SF0">
    <property type="entry name" value="N-ACETYLMURAMOYL-L-ALANINE AMIDASE AMIC"/>
    <property type="match status" value="1"/>
</dbReference>
<feature type="domain" description="MurNAc-LAA" evidence="3">
    <location>
        <begin position="104"/>
        <end position="224"/>
    </location>
</feature>
<evidence type="ECO:0000256" key="1">
    <source>
        <dbReference type="ARBA" id="ARBA00022801"/>
    </source>
</evidence>
<keyword evidence="1" id="KW-0378">Hydrolase</keyword>
<dbReference type="Pfam" id="PF01520">
    <property type="entry name" value="Amidase_3"/>
    <property type="match status" value="1"/>
</dbReference>
<comment type="caution">
    <text evidence="4">The sequence shown here is derived from an EMBL/GenBank/DDBJ whole genome shotgun (WGS) entry which is preliminary data.</text>
</comment>
<reference evidence="4 5" key="1">
    <citation type="submission" date="2020-06" db="EMBL/GenBank/DDBJ databases">
        <title>Complete Genome Sequence of Clostridium muelleri sp. nov. P21T, an Acid-Alcohol Producing Acetogen Isolated from Old Hay.</title>
        <authorList>
            <person name="Duncan K.E."/>
            <person name="Tanner R.S."/>
        </authorList>
    </citation>
    <scope>NUCLEOTIDE SEQUENCE [LARGE SCALE GENOMIC DNA]</scope>
    <source>
        <strain evidence="4 5">P21</strain>
    </source>
</reference>
<dbReference type="GO" id="GO:0030288">
    <property type="term" value="C:outer membrane-bounded periplasmic space"/>
    <property type="evidence" value="ECO:0007669"/>
    <property type="project" value="TreeGrafter"/>
</dbReference>
<dbReference type="CDD" id="cd02696">
    <property type="entry name" value="MurNAc-LAA"/>
    <property type="match status" value="1"/>
</dbReference>
<feature type="compositionally biased region" description="Polar residues" evidence="2">
    <location>
        <begin position="123"/>
        <end position="132"/>
    </location>
</feature>
<dbReference type="SMART" id="SM00646">
    <property type="entry name" value="Ami_3"/>
    <property type="match status" value="1"/>
</dbReference>
<dbReference type="GO" id="GO:0008745">
    <property type="term" value="F:N-acetylmuramoyl-L-alanine amidase activity"/>
    <property type="evidence" value="ECO:0007669"/>
    <property type="project" value="InterPro"/>
</dbReference>
<proteinExistence type="predicted"/>
<sequence length="236" mass="26307">MSIYIRYPKEYFTNVISRSMNHVICIDPGHQKKPNLALESIAPGSNITKVKVSAGAQGTITKQQEYELNLKVSNKLKDILILKGYEVVMTRQSNDVNLSNIERAKIANDAHADICIRIHADSSNSKSQNGTSLLYPAKESPNNSKDKFEKSKKLAELILKDVLLNTNTNSKGTIPRDDLTGFNWSNVPVVLIEMGFLSNPQEDINLSKSEYQSKIAQGISNGIDEFFKNSLIQYAD</sequence>
<dbReference type="InterPro" id="IPR050695">
    <property type="entry name" value="N-acetylmuramoyl_amidase_3"/>
</dbReference>
<gene>
    <name evidence="4" type="ORF">HBE96_07705</name>
</gene>
<accession>A0A7Y0EFQ5</accession>
<protein>
    <submittedName>
        <fullName evidence="4">N-acetylmuramoyl-L-alanine amidase</fullName>
    </submittedName>
</protein>